<feature type="compositionally biased region" description="Basic residues" evidence="1">
    <location>
        <begin position="15"/>
        <end position="29"/>
    </location>
</feature>
<accession>A0A0B6XV17</accession>
<dbReference type="AlphaFoldDB" id="A0A0B6XV17"/>
<protein>
    <submittedName>
        <fullName evidence="2">Uncharacterized protein</fullName>
    </submittedName>
</protein>
<feature type="non-terminal residue" evidence="2">
    <location>
        <position position="1"/>
    </location>
</feature>
<sequence>SAKLSTKKQQYDHKRMVKRKKALKKKARLSTKTTSCTTISGSSRKKTAFINRNEDLIL</sequence>
<evidence type="ECO:0000313" key="2">
    <source>
        <dbReference type="EMBL" id="CEK47857.1"/>
    </source>
</evidence>
<organism evidence="2">
    <name type="scientific">Arion vulgaris</name>
    <dbReference type="NCBI Taxonomy" id="1028688"/>
    <lineage>
        <taxon>Eukaryota</taxon>
        <taxon>Metazoa</taxon>
        <taxon>Spiralia</taxon>
        <taxon>Lophotrochozoa</taxon>
        <taxon>Mollusca</taxon>
        <taxon>Gastropoda</taxon>
        <taxon>Heterobranchia</taxon>
        <taxon>Euthyneura</taxon>
        <taxon>Panpulmonata</taxon>
        <taxon>Eupulmonata</taxon>
        <taxon>Stylommatophora</taxon>
        <taxon>Helicina</taxon>
        <taxon>Arionoidea</taxon>
        <taxon>Arionidae</taxon>
        <taxon>Arion</taxon>
    </lineage>
</organism>
<reference evidence="2" key="1">
    <citation type="submission" date="2014-12" db="EMBL/GenBank/DDBJ databases">
        <title>Insight into the proteome of Arion vulgaris.</title>
        <authorList>
            <person name="Aradska J."/>
            <person name="Bulat T."/>
            <person name="Smidak R."/>
            <person name="Sarate P."/>
            <person name="Gangsoo J."/>
            <person name="Sialana F."/>
            <person name="Bilban M."/>
            <person name="Lubec G."/>
        </authorList>
    </citation>
    <scope>NUCLEOTIDE SEQUENCE</scope>
    <source>
        <tissue evidence="2">Skin</tissue>
    </source>
</reference>
<evidence type="ECO:0000256" key="1">
    <source>
        <dbReference type="SAM" id="MobiDB-lite"/>
    </source>
</evidence>
<name>A0A0B6XV17_9EUPU</name>
<feature type="region of interest" description="Disordered" evidence="1">
    <location>
        <begin position="1"/>
        <end position="38"/>
    </location>
</feature>
<proteinExistence type="predicted"/>
<gene>
    <name evidence="2" type="primary">ORF2454</name>
</gene>
<dbReference type="EMBL" id="HACG01000992">
    <property type="protein sequence ID" value="CEK47857.1"/>
    <property type="molecule type" value="Transcribed_RNA"/>
</dbReference>